<dbReference type="Gene3D" id="3.40.50.720">
    <property type="entry name" value="NAD(P)-binding Rossmann-like Domain"/>
    <property type="match status" value="1"/>
</dbReference>
<reference evidence="3 4" key="1">
    <citation type="journal article" date="2018" name="Environ. Microbiol.">
        <title>Ecological and genomic features of two widespread freshwater picocyanobacteria.</title>
        <authorList>
            <person name="Cabello-Yeves P.J."/>
            <person name="Picazo A."/>
            <person name="Camacho A."/>
            <person name="Callieri C."/>
            <person name="Rosselli R."/>
            <person name="Roda-Garcia J.J."/>
            <person name="Coutinho F.H."/>
            <person name="Rodriguez-Valera F."/>
        </authorList>
    </citation>
    <scope>NUCLEOTIDE SEQUENCE [LARGE SCALE GENOMIC DNA]</scope>
    <source>
        <strain evidence="3 4">Tous</strain>
    </source>
</reference>
<dbReference type="PANTHER" id="PTHR40690:SF1">
    <property type="entry name" value="DUF1611 DOMAIN-CONTAINING PROTEIN"/>
    <property type="match status" value="1"/>
</dbReference>
<gene>
    <name evidence="3" type="ORF">C7K55_02005</name>
</gene>
<dbReference type="OrthoDB" id="9778498at2"/>
<dbReference type="Proteomes" id="UP000243002">
    <property type="component" value="Unassembled WGS sequence"/>
</dbReference>
<dbReference type="EMBL" id="PXXO01000002">
    <property type="protein sequence ID" value="PSJ06790.1"/>
    <property type="molecule type" value="Genomic_DNA"/>
</dbReference>
<dbReference type="RefSeq" id="WP_106501760.1">
    <property type="nucleotide sequence ID" value="NZ_PXXO01000002.1"/>
</dbReference>
<dbReference type="InterPro" id="IPR035402">
    <property type="entry name" value="DgcN-like_N"/>
</dbReference>
<evidence type="ECO:0000259" key="1">
    <source>
        <dbReference type="Pfam" id="PF07755"/>
    </source>
</evidence>
<dbReference type="AlphaFoldDB" id="A0A2P7N004"/>
<keyword evidence="4" id="KW-1185">Reference proteome</keyword>
<evidence type="ECO:0000313" key="3">
    <source>
        <dbReference type="EMBL" id="PSJ06790.1"/>
    </source>
</evidence>
<evidence type="ECO:0000313" key="4">
    <source>
        <dbReference type="Proteomes" id="UP000243002"/>
    </source>
</evidence>
<feature type="domain" description="D-glutamate N-acetyltransferase-like N-terminal" evidence="2">
    <location>
        <begin position="60"/>
        <end position="157"/>
    </location>
</feature>
<dbReference type="InterPro" id="IPR035086">
    <property type="entry name" value="DgcN-like_C"/>
</dbReference>
<sequence>MAFLKQVNDLTISISPHLSAVKSAAVVYCEGNFAGLDGKTAHGLVRFCEAFEIRAIIDSQSAGVDAGLLLDGISNGIPIVADLDEALALPGPRASSFIYGMAPADGLYGKDDRRALLLAMAAGLNLVSGMREFLNDDSEFALAAKRHQVSIRDVRRPAALKDLRLFNGSIAKARCIRIAVLGTDGAIGKRTTATLLVQALNASGIRSVLVSTGQTGLIQGGRYGIPLDAIPSQFCSGEVEAAVVEAYCTEKPAVIVIEGQGALSHPAYLSSSFILRGSQPQAVVLQHAPARRQLSDFPFMPMPTPASEIRLIESFAPTRVIGLTLNHEGMNDAEVSAAIALYAAELAIPVTDAVSRPASALVAMVLRAFPELCTSTDGQL</sequence>
<dbReference type="PANTHER" id="PTHR40690">
    <property type="entry name" value="GLL3100 PROTEIN"/>
    <property type="match status" value="1"/>
</dbReference>
<evidence type="ECO:0000259" key="2">
    <source>
        <dbReference type="Pfam" id="PF17396"/>
    </source>
</evidence>
<proteinExistence type="predicted"/>
<comment type="caution">
    <text evidence="3">The sequence shown here is derived from an EMBL/GenBank/DDBJ whole genome shotgun (WGS) entry which is preliminary data.</text>
</comment>
<feature type="domain" description="D-glutamate N-acetyltransferase-like C-terminal" evidence="1">
    <location>
        <begin position="165"/>
        <end position="362"/>
    </location>
</feature>
<accession>A0A2P7N004</accession>
<dbReference type="Gene3D" id="3.40.50.300">
    <property type="entry name" value="P-loop containing nucleotide triphosphate hydrolases"/>
    <property type="match status" value="1"/>
</dbReference>
<dbReference type="Pfam" id="PF17396">
    <property type="entry name" value="DUF1611_N"/>
    <property type="match status" value="1"/>
</dbReference>
<dbReference type="PIRSF" id="PIRSF026760">
    <property type="entry name" value="UCP026760"/>
    <property type="match status" value="1"/>
</dbReference>
<dbReference type="Pfam" id="PF07755">
    <property type="entry name" value="DUF1611"/>
    <property type="match status" value="1"/>
</dbReference>
<organism evidence="3 4">
    <name type="scientific">Cyanobium usitatum str. Tous</name>
    <dbReference type="NCBI Taxonomy" id="2116684"/>
    <lineage>
        <taxon>Bacteria</taxon>
        <taxon>Bacillati</taxon>
        <taxon>Cyanobacteriota</taxon>
        <taxon>Cyanophyceae</taxon>
        <taxon>Synechococcales</taxon>
        <taxon>Prochlorococcaceae</taxon>
        <taxon>Cyanobium</taxon>
    </lineage>
</organism>
<protein>
    <submittedName>
        <fullName evidence="3">DUF1611 domain-containing protein</fullName>
    </submittedName>
</protein>
<dbReference type="InterPro" id="IPR011669">
    <property type="entry name" value="DgcN-like"/>
</dbReference>
<dbReference type="SUPFAM" id="SSF52540">
    <property type="entry name" value="P-loop containing nucleoside triphosphate hydrolases"/>
    <property type="match status" value="1"/>
</dbReference>
<name>A0A2P7N004_9CYAN</name>
<dbReference type="InterPro" id="IPR027417">
    <property type="entry name" value="P-loop_NTPase"/>
</dbReference>